<dbReference type="OrthoDB" id="9813719at2"/>
<dbReference type="Pfam" id="PF00145">
    <property type="entry name" value="DNA_methylase"/>
    <property type="match status" value="2"/>
</dbReference>
<dbReference type="EMBL" id="SKFG01000014">
    <property type="protein sequence ID" value="TCZ76083.1"/>
    <property type="molecule type" value="Genomic_DNA"/>
</dbReference>
<gene>
    <name evidence="7" type="ORF">E0485_14650</name>
</gene>
<keyword evidence="2 7" id="KW-0489">Methyltransferase</keyword>
<dbReference type="GO" id="GO:0009307">
    <property type="term" value="P:DNA restriction-modification system"/>
    <property type="evidence" value="ECO:0007669"/>
    <property type="project" value="UniProtKB-KW"/>
</dbReference>
<evidence type="ECO:0000256" key="1">
    <source>
        <dbReference type="ARBA" id="ARBA00011975"/>
    </source>
</evidence>
<dbReference type="GO" id="GO:0003677">
    <property type="term" value="F:DNA binding"/>
    <property type="evidence" value="ECO:0007669"/>
    <property type="project" value="TreeGrafter"/>
</dbReference>
<dbReference type="GO" id="GO:0003886">
    <property type="term" value="F:DNA (cytosine-5-)-methyltransferase activity"/>
    <property type="evidence" value="ECO:0007669"/>
    <property type="project" value="UniProtKB-EC"/>
</dbReference>
<dbReference type="PRINTS" id="PR00105">
    <property type="entry name" value="C5METTRFRASE"/>
</dbReference>
<comment type="caution">
    <text evidence="7">The sequence shown here is derived from an EMBL/GenBank/DDBJ whole genome shotgun (WGS) entry which is preliminary data.</text>
</comment>
<accession>A0A4R4EAG5</accession>
<feature type="region of interest" description="Disordered" evidence="6">
    <location>
        <begin position="471"/>
        <end position="499"/>
    </location>
</feature>
<evidence type="ECO:0000256" key="5">
    <source>
        <dbReference type="ARBA" id="ARBA00022747"/>
    </source>
</evidence>
<keyword evidence="4" id="KW-0949">S-adenosyl-L-methionine</keyword>
<dbReference type="InterPro" id="IPR029063">
    <property type="entry name" value="SAM-dependent_MTases_sf"/>
</dbReference>
<dbReference type="SUPFAM" id="SSF53335">
    <property type="entry name" value="S-adenosyl-L-methionine-dependent methyltransferases"/>
    <property type="match status" value="1"/>
</dbReference>
<dbReference type="GO" id="GO:0044027">
    <property type="term" value="P:negative regulation of gene expression via chromosomal CpG island methylation"/>
    <property type="evidence" value="ECO:0007669"/>
    <property type="project" value="TreeGrafter"/>
</dbReference>
<name>A0A4R4EAG5_9BACL</name>
<evidence type="ECO:0000313" key="8">
    <source>
        <dbReference type="Proteomes" id="UP000295418"/>
    </source>
</evidence>
<dbReference type="InterPro" id="IPR050390">
    <property type="entry name" value="C5-Methyltransferase"/>
</dbReference>
<evidence type="ECO:0000256" key="4">
    <source>
        <dbReference type="ARBA" id="ARBA00022691"/>
    </source>
</evidence>
<evidence type="ECO:0000313" key="7">
    <source>
        <dbReference type="EMBL" id="TCZ76083.1"/>
    </source>
</evidence>
<protein>
    <recommendedName>
        <fullName evidence="1">DNA (cytosine-5-)-methyltransferase</fullName>
        <ecNumber evidence="1">2.1.1.37</ecNumber>
    </recommendedName>
</protein>
<dbReference type="InterPro" id="IPR001525">
    <property type="entry name" value="C5_MeTfrase"/>
</dbReference>
<proteinExistence type="predicted"/>
<keyword evidence="5" id="KW-0680">Restriction system</keyword>
<dbReference type="GO" id="GO:0032259">
    <property type="term" value="P:methylation"/>
    <property type="evidence" value="ECO:0007669"/>
    <property type="project" value="UniProtKB-KW"/>
</dbReference>
<evidence type="ECO:0000256" key="3">
    <source>
        <dbReference type="ARBA" id="ARBA00022679"/>
    </source>
</evidence>
<dbReference type="AlphaFoldDB" id="A0A4R4EAG5"/>
<feature type="compositionally biased region" description="Low complexity" evidence="6">
    <location>
        <begin position="471"/>
        <end position="480"/>
    </location>
</feature>
<dbReference type="Proteomes" id="UP000295418">
    <property type="component" value="Unassembled WGS sequence"/>
</dbReference>
<dbReference type="PANTHER" id="PTHR10629">
    <property type="entry name" value="CYTOSINE-SPECIFIC METHYLTRANSFERASE"/>
    <property type="match status" value="1"/>
</dbReference>
<dbReference type="EC" id="2.1.1.37" evidence="1"/>
<dbReference type="Gene3D" id="3.90.120.10">
    <property type="entry name" value="DNA Methylase, subunit A, domain 2"/>
    <property type="match status" value="1"/>
</dbReference>
<sequence length="635" mass="70213">MKIERTAAILFGGIGGFSAGLMQSKVEAYGNVYGYKILCSIDYDPVACKNHDLVTGEDTSVCMDLFSRQQYIKWHGHEPPSEWREVTPWDIWVAFDYQVPDYLFLSPPCKGFSGLLPNDKAQSEQYQALNLLTLRGLELCLEACRLYGDGELPAFIHFENVPRIRTRGKEILIKIRAIFKKYGFAYDERADHNLGEIGGLGQNRLRFLILARNEKRVPNYCYLPPKKPLKTIGDVIGTLPMPGDTEAGGPLHRLPNLQWKTWVRLALIPAGGDWRDLNKIDWEKYKIVHEPRSGAYAIENWNDTSRTVTGTAGPGRSNGAAAISDPRFSFKDSTHTAIYRVSKFDEHGPTVTGANGPNNGAICISDPRVNSRAGRYTDQYRMQSMDKPSATVTGVTDVQSGAQLIADPRVKTKLMPDSYGVQGFDDTAKTIRGHSRIMQSASSIADPRIHNNYHNGVYKVTDWETTSPTITTGSISAGSGKVISDPRMNCSPRSGTMGVQKWDQTAKTVIGSGDIHASAAAVADPRIPNDNDRGQWIIISEDGTRHRPLTTYELAMLQGFDTHLPDGRPFQLEGCSDAKAREYIGNAVPVPSATAMGNVILIAIANAEAGITFELSWNDIWVKHIDSNREIDLVH</sequence>
<dbReference type="PANTHER" id="PTHR10629:SF52">
    <property type="entry name" value="DNA (CYTOSINE-5)-METHYLTRANSFERASE 1"/>
    <property type="match status" value="1"/>
</dbReference>
<reference evidence="7 8" key="1">
    <citation type="submission" date="2019-03" db="EMBL/GenBank/DDBJ databases">
        <authorList>
            <person name="Kim M.K.M."/>
        </authorList>
    </citation>
    <scope>NUCLEOTIDE SEQUENCE [LARGE SCALE GENOMIC DNA]</scope>
    <source>
        <strain evidence="7 8">18JY21-1</strain>
    </source>
</reference>
<dbReference type="RefSeq" id="WP_132418809.1">
    <property type="nucleotide sequence ID" value="NZ_SKFG01000014.1"/>
</dbReference>
<dbReference type="Gene3D" id="3.40.50.150">
    <property type="entry name" value="Vaccinia Virus protein VP39"/>
    <property type="match status" value="1"/>
</dbReference>
<evidence type="ECO:0000256" key="2">
    <source>
        <dbReference type="ARBA" id="ARBA00022603"/>
    </source>
</evidence>
<organism evidence="7 8">
    <name type="scientific">Paenibacillus albiflavus</name>
    <dbReference type="NCBI Taxonomy" id="2545760"/>
    <lineage>
        <taxon>Bacteria</taxon>
        <taxon>Bacillati</taxon>
        <taxon>Bacillota</taxon>
        <taxon>Bacilli</taxon>
        <taxon>Bacillales</taxon>
        <taxon>Paenibacillaceae</taxon>
        <taxon>Paenibacillus</taxon>
    </lineage>
</organism>
<evidence type="ECO:0000256" key="6">
    <source>
        <dbReference type="SAM" id="MobiDB-lite"/>
    </source>
</evidence>
<keyword evidence="3 7" id="KW-0808">Transferase</keyword>
<keyword evidence="8" id="KW-1185">Reference proteome</keyword>